<evidence type="ECO:0008006" key="2">
    <source>
        <dbReference type="Google" id="ProtNLM"/>
    </source>
</evidence>
<dbReference type="InterPro" id="IPR042226">
    <property type="entry name" value="eFR1_2_sf"/>
</dbReference>
<proteinExistence type="predicted"/>
<evidence type="ECO:0000313" key="1">
    <source>
        <dbReference type="EMBL" id="CBH97800.1"/>
    </source>
</evidence>
<dbReference type="AlphaFoldDB" id="E6PS94"/>
<name>E6PS94_9ZZZZ</name>
<dbReference type="SUPFAM" id="SSF53137">
    <property type="entry name" value="Translational machinery components"/>
    <property type="match status" value="1"/>
</dbReference>
<sequence>MSNCHVIAWVDHAQARVLHIDADNIEKSIVEPAQHPHLHHKRNAIGSGKAAEDQHFYHGIAQALAGAQEILITGPGRAEPELFKHLQHHDPEVAKHAVGLETADHPTDGQLADHARHYFKAKDRMLGV</sequence>
<protein>
    <recommendedName>
        <fullName evidence="2">Translational machinery protein</fullName>
    </recommendedName>
</protein>
<comment type="caution">
    <text evidence="1">The sequence shown here is derived from an EMBL/GenBank/DDBJ whole genome shotgun (WGS) entry which is preliminary data.</text>
</comment>
<gene>
    <name evidence="1" type="ORF">CARN2_3275</name>
</gene>
<accession>E6PS94</accession>
<reference evidence="1" key="1">
    <citation type="submission" date="2009-10" db="EMBL/GenBank/DDBJ databases">
        <title>Diversity of trophic interactions inside an arsenic-rich microbial ecosystem.</title>
        <authorList>
            <person name="Bertin P.N."/>
            <person name="Heinrich-Salmeron A."/>
            <person name="Pelletier E."/>
            <person name="Goulhen-Chollet F."/>
            <person name="Arsene-Ploetze F."/>
            <person name="Gallien S."/>
            <person name="Calteau A."/>
            <person name="Vallenet D."/>
            <person name="Casiot C."/>
            <person name="Chane-Woon-Ming B."/>
            <person name="Giloteaux L."/>
            <person name="Barakat M."/>
            <person name="Bonnefoy V."/>
            <person name="Bruneel O."/>
            <person name="Chandler M."/>
            <person name="Cleiss J."/>
            <person name="Duran R."/>
            <person name="Elbaz-Poulichet F."/>
            <person name="Fonknechten N."/>
            <person name="Lauga B."/>
            <person name="Mornico D."/>
            <person name="Ortet P."/>
            <person name="Schaeffer C."/>
            <person name="Siguier P."/>
            <person name="Alexander Thil Smith A."/>
            <person name="Van Dorsselaer A."/>
            <person name="Weissenbach J."/>
            <person name="Medigue C."/>
            <person name="Le Paslier D."/>
        </authorList>
    </citation>
    <scope>NUCLEOTIDE SEQUENCE</scope>
</reference>
<dbReference type="Gene3D" id="3.30.420.60">
    <property type="entry name" value="eRF1 domain 2"/>
    <property type="match status" value="1"/>
</dbReference>
<organism evidence="1">
    <name type="scientific">mine drainage metagenome</name>
    <dbReference type="NCBI Taxonomy" id="410659"/>
    <lineage>
        <taxon>unclassified sequences</taxon>
        <taxon>metagenomes</taxon>
        <taxon>ecological metagenomes</taxon>
    </lineage>
</organism>
<dbReference type="EMBL" id="CABM01000047">
    <property type="protein sequence ID" value="CBH97800.1"/>
    <property type="molecule type" value="Genomic_DNA"/>
</dbReference>